<keyword evidence="5" id="KW-1185">Reference proteome</keyword>
<dbReference type="SUPFAM" id="SSF47090">
    <property type="entry name" value="PGBD-like"/>
    <property type="match status" value="1"/>
</dbReference>
<dbReference type="RefSeq" id="WP_191724491.1">
    <property type="nucleotide sequence ID" value="NZ_JACSQK010000009.1"/>
</dbReference>
<accession>A0ABR8SF26</accession>
<feature type="signal peptide" evidence="1">
    <location>
        <begin position="1"/>
        <end position="37"/>
    </location>
</feature>
<gene>
    <name evidence="4" type="ORF">H9646_16515</name>
</gene>
<evidence type="ECO:0000256" key="1">
    <source>
        <dbReference type="SAM" id="SignalP"/>
    </source>
</evidence>
<feature type="chain" id="PRO_5045441014" evidence="1">
    <location>
        <begin position="38"/>
        <end position="547"/>
    </location>
</feature>
<comment type="caution">
    <text evidence="4">The sequence shown here is derived from an EMBL/GenBank/DDBJ whole genome shotgun (WGS) entry which is preliminary data.</text>
</comment>
<dbReference type="InterPro" id="IPR025493">
    <property type="entry name" value="DUF4384"/>
</dbReference>
<evidence type="ECO:0000259" key="2">
    <source>
        <dbReference type="Pfam" id="PF01471"/>
    </source>
</evidence>
<reference evidence="4 5" key="1">
    <citation type="submission" date="2020-08" db="EMBL/GenBank/DDBJ databases">
        <title>A Genomic Blueprint of the Chicken Gut Microbiome.</title>
        <authorList>
            <person name="Gilroy R."/>
            <person name="Ravi A."/>
            <person name="Getino M."/>
            <person name="Pursley I."/>
            <person name="Horton D.L."/>
            <person name="Alikhan N.-F."/>
            <person name="Baker D."/>
            <person name="Gharbi K."/>
            <person name="Hall N."/>
            <person name="Watson M."/>
            <person name="Adriaenssens E.M."/>
            <person name="Foster-Nyarko E."/>
            <person name="Jarju S."/>
            <person name="Secka A."/>
            <person name="Antonio M."/>
            <person name="Oren A."/>
            <person name="Chaudhuri R."/>
            <person name="La Ragione R.M."/>
            <person name="Hildebrand F."/>
            <person name="Pallen M.J."/>
        </authorList>
    </citation>
    <scope>NUCLEOTIDE SEQUENCE [LARGE SCALE GENOMIC DNA]</scope>
    <source>
        <strain evidence="4 5">Sa2CVA6</strain>
    </source>
</reference>
<keyword evidence="1" id="KW-0732">Signal</keyword>
<sequence length="547" mass="59848">MPYLPTFSLTSHPRWQAAIALLSAVGLLAGCAPMSPAKDAPYHARAPEINRPAVRPTRSLSSFSDSLMCMDHLFRESGMGTVLITSKSIPDYSGRIAVATKEMIVTALSQMSRVSNAFRFVDYEVNIAQQDTVQNLTTLLLNNNQIRLQRPALYVSGAVAFVDQQVISNNVEVGTSASRLETGYSQNKRSTVIGLEMHLGDFRSRTFIPGLDSANEIVIGSGGQGLDLSGRIGNYGVQFNVGRDYAQGSGPAIRTLVELAMIELLGKWARVPYWQCLTLEQTHPEFIRQMREWFEDAGPANRSLLVRRSLVRRGYLETETPDDSALRQALTQFQADERLVVTGVLDFPTYERAMRNFVSLTPQGHLQRVGWVNNAGISMAADTSQQGQPAHIDMQIENLMVGREHFLPGEQIFLSATVSRTSYLYCYMENAEKQVIRLLPNATNSSGWIAANQAIRIPDWMSPTPGFVLDAGIPGQERVACFASANDLTGKLPASLQQPAFRPLQGASSLEDIGVQLRQAAGGDSLVGQSSLKWQVTAPKASAAAPQ</sequence>
<dbReference type="InterPro" id="IPR002477">
    <property type="entry name" value="Peptidoglycan-bd-like"/>
</dbReference>
<proteinExistence type="predicted"/>
<dbReference type="InterPro" id="IPR036365">
    <property type="entry name" value="PGBD-like_sf"/>
</dbReference>
<evidence type="ECO:0000259" key="3">
    <source>
        <dbReference type="Pfam" id="PF14326"/>
    </source>
</evidence>
<feature type="domain" description="Peptidoglycan binding-like" evidence="2">
    <location>
        <begin position="306"/>
        <end position="351"/>
    </location>
</feature>
<dbReference type="EMBL" id="JACSQK010000009">
    <property type="protein sequence ID" value="MBD7962075.1"/>
    <property type="molecule type" value="Genomic_DNA"/>
</dbReference>
<name>A0ABR8SF26_9BURK</name>
<dbReference type="Proteomes" id="UP000634919">
    <property type="component" value="Unassembled WGS sequence"/>
</dbReference>
<dbReference type="Pfam" id="PF14326">
    <property type="entry name" value="DUF4384"/>
    <property type="match status" value="1"/>
</dbReference>
<evidence type="ECO:0000313" key="5">
    <source>
        <dbReference type="Proteomes" id="UP000634919"/>
    </source>
</evidence>
<evidence type="ECO:0000313" key="4">
    <source>
        <dbReference type="EMBL" id="MBD7962075.1"/>
    </source>
</evidence>
<dbReference type="Pfam" id="PF01471">
    <property type="entry name" value="PG_binding_1"/>
    <property type="match status" value="1"/>
</dbReference>
<feature type="domain" description="DUF4384" evidence="3">
    <location>
        <begin position="407"/>
        <end position="486"/>
    </location>
</feature>
<organism evidence="4 5">
    <name type="scientific">Comamonas avium</name>
    <dbReference type="NCBI Taxonomy" id="2762231"/>
    <lineage>
        <taxon>Bacteria</taxon>
        <taxon>Pseudomonadati</taxon>
        <taxon>Pseudomonadota</taxon>
        <taxon>Betaproteobacteria</taxon>
        <taxon>Burkholderiales</taxon>
        <taxon>Comamonadaceae</taxon>
        <taxon>Comamonas</taxon>
    </lineage>
</organism>
<protein>
    <submittedName>
        <fullName evidence="4">DUF4384 domain-containing protein</fullName>
    </submittedName>
</protein>